<dbReference type="Proteomes" id="UP000184226">
    <property type="component" value="Unassembled WGS sequence"/>
</dbReference>
<keyword evidence="4 5" id="KW-0472">Membrane</keyword>
<dbReference type="OrthoDB" id="8752823at2"/>
<sequence>MGIFTNLSEIVLQTTKEWADIPNTIIGWVTPLILLGLTISIMWHGYKIVRGAGGQDHLLDVFFNSIRTFLVVALCLTAGAYSANVVGLLQELRDQLVGLFSGGLTNTYAVLDKSAGQAADAYKAIWDWGTDHVSFGVTGSDISGVAAIVGGGILTLIVVVYCAVAAIYFIAIDFALAVLLAIGPLFLASLAFQATAQFFNTWFSAVLKYIMTAVVIAAVLGVGTSVISGYADGLTALAPEKADYIGIMFSSLAAGLILIILTIMGARVGAELAGGAALHIAGLAQAGSWAVNPAGAALSKAGKVTGAAAGNVAGRAGAAVAGSSIGKAMGSSRAMQYAMAGVNSMSQMGTGAARAMSHRSIVSAARAGFQSGGSVGRGTGSITK</sequence>
<feature type="transmembrane region" description="Helical" evidence="5">
    <location>
        <begin position="206"/>
        <end position="230"/>
    </location>
</feature>
<accession>A0A1M5XM41</accession>
<evidence type="ECO:0000256" key="5">
    <source>
        <dbReference type="SAM" id="Phobius"/>
    </source>
</evidence>
<feature type="transmembrane region" description="Helical" evidence="5">
    <location>
        <begin position="242"/>
        <end position="263"/>
    </location>
</feature>
<dbReference type="EMBL" id="FQXE01000007">
    <property type="protein sequence ID" value="SHI00871.1"/>
    <property type="molecule type" value="Genomic_DNA"/>
</dbReference>
<organism evidence="6 7">
    <name type="scientific">Pollutimonas bauzanensis</name>
    <dbReference type="NCBI Taxonomy" id="658167"/>
    <lineage>
        <taxon>Bacteria</taxon>
        <taxon>Pseudomonadati</taxon>
        <taxon>Pseudomonadota</taxon>
        <taxon>Betaproteobacteria</taxon>
        <taxon>Burkholderiales</taxon>
        <taxon>Alcaligenaceae</taxon>
        <taxon>Pollutimonas</taxon>
    </lineage>
</organism>
<dbReference type="GO" id="GO:0030255">
    <property type="term" value="P:protein secretion by the type IV secretion system"/>
    <property type="evidence" value="ECO:0007669"/>
    <property type="project" value="InterPro"/>
</dbReference>
<feature type="transmembrane region" description="Helical" evidence="5">
    <location>
        <begin position="145"/>
        <end position="168"/>
    </location>
</feature>
<evidence type="ECO:0000313" key="6">
    <source>
        <dbReference type="EMBL" id="SHI00871.1"/>
    </source>
</evidence>
<evidence type="ECO:0000313" key="7">
    <source>
        <dbReference type="Proteomes" id="UP000184226"/>
    </source>
</evidence>
<dbReference type="InterPro" id="IPR007688">
    <property type="entry name" value="Conjugal_tfr_TrbL/VirB6"/>
</dbReference>
<evidence type="ECO:0000256" key="4">
    <source>
        <dbReference type="ARBA" id="ARBA00023136"/>
    </source>
</evidence>
<feature type="transmembrane region" description="Helical" evidence="5">
    <location>
        <begin position="25"/>
        <end position="46"/>
    </location>
</feature>
<feature type="transmembrane region" description="Helical" evidence="5">
    <location>
        <begin position="66"/>
        <end position="89"/>
    </location>
</feature>
<feature type="transmembrane region" description="Helical" evidence="5">
    <location>
        <begin position="174"/>
        <end position="194"/>
    </location>
</feature>
<dbReference type="GO" id="GO:0016020">
    <property type="term" value="C:membrane"/>
    <property type="evidence" value="ECO:0007669"/>
    <property type="project" value="UniProtKB-SubCell"/>
</dbReference>
<dbReference type="Pfam" id="PF04610">
    <property type="entry name" value="TrbL"/>
    <property type="match status" value="1"/>
</dbReference>
<protein>
    <submittedName>
        <fullName evidence="6">Type IV secretion system protein VirB6</fullName>
    </submittedName>
</protein>
<evidence type="ECO:0000256" key="1">
    <source>
        <dbReference type="ARBA" id="ARBA00004141"/>
    </source>
</evidence>
<keyword evidence="7" id="KW-1185">Reference proteome</keyword>
<evidence type="ECO:0000256" key="2">
    <source>
        <dbReference type="ARBA" id="ARBA00022692"/>
    </source>
</evidence>
<gene>
    <name evidence="6" type="ORF">SAMN04488135_10713</name>
</gene>
<dbReference type="RefSeq" id="WP_073103857.1">
    <property type="nucleotide sequence ID" value="NZ_FQXE01000007.1"/>
</dbReference>
<evidence type="ECO:0000256" key="3">
    <source>
        <dbReference type="ARBA" id="ARBA00022989"/>
    </source>
</evidence>
<keyword evidence="2 5" id="KW-0812">Transmembrane</keyword>
<keyword evidence="3 5" id="KW-1133">Transmembrane helix</keyword>
<proteinExistence type="predicted"/>
<name>A0A1M5XM41_9BURK</name>
<reference evidence="6 7" key="1">
    <citation type="submission" date="2016-11" db="EMBL/GenBank/DDBJ databases">
        <authorList>
            <person name="Jaros S."/>
            <person name="Januszkiewicz K."/>
            <person name="Wedrychowicz H."/>
        </authorList>
    </citation>
    <scope>NUCLEOTIDE SEQUENCE [LARGE SCALE GENOMIC DNA]</scope>
    <source>
        <strain evidence="6 7">CGMCC 1.10190</strain>
    </source>
</reference>
<dbReference type="STRING" id="658167.SAMN04488135_10713"/>
<dbReference type="AlphaFoldDB" id="A0A1M5XM41"/>
<comment type="subcellular location">
    <subcellularLocation>
        <location evidence="1">Membrane</location>
        <topology evidence="1">Multi-pass membrane protein</topology>
    </subcellularLocation>
</comment>